<evidence type="ECO:0000256" key="4">
    <source>
        <dbReference type="ARBA" id="ARBA00022902"/>
    </source>
</evidence>
<organism evidence="15 16">
    <name type="scientific">Dibothriocephalus latus</name>
    <name type="common">Fish tapeworm</name>
    <name type="synonym">Diphyllobothrium latum</name>
    <dbReference type="NCBI Taxonomy" id="60516"/>
    <lineage>
        <taxon>Eukaryota</taxon>
        <taxon>Metazoa</taxon>
        <taxon>Spiralia</taxon>
        <taxon>Lophotrochozoa</taxon>
        <taxon>Platyhelminthes</taxon>
        <taxon>Cestoda</taxon>
        <taxon>Eucestoda</taxon>
        <taxon>Diphyllobothriidea</taxon>
        <taxon>Diphyllobothriidae</taxon>
        <taxon>Dibothriocephalus</taxon>
    </lineage>
</organism>
<comment type="subcellular location">
    <subcellularLocation>
        <location evidence="1 11 12">Nucleus</location>
    </subcellularLocation>
</comment>
<evidence type="ECO:0000256" key="1">
    <source>
        <dbReference type="ARBA" id="ARBA00004123"/>
    </source>
</evidence>
<dbReference type="GO" id="GO:1990837">
    <property type="term" value="F:sequence-specific double-stranded DNA binding"/>
    <property type="evidence" value="ECO:0007669"/>
    <property type="project" value="TreeGrafter"/>
</dbReference>
<keyword evidence="7 11" id="KW-0371">Homeobox</keyword>
<keyword evidence="16" id="KW-1185">Reference proteome</keyword>
<evidence type="ECO:0000256" key="5">
    <source>
        <dbReference type="ARBA" id="ARBA00023015"/>
    </source>
</evidence>
<evidence type="ECO:0000256" key="6">
    <source>
        <dbReference type="ARBA" id="ARBA00023125"/>
    </source>
</evidence>
<dbReference type="GO" id="GO:0007399">
    <property type="term" value="P:nervous system development"/>
    <property type="evidence" value="ECO:0007669"/>
    <property type="project" value="UniProtKB-KW"/>
</dbReference>
<sequence>AHPWEFIPVLHQTNRPDKLTPIARSIHLLTDSSGDGFQRSLCNGDSGESTCSEKRRRSRTNFTSHQLAELDAMFCTSHYPGVRSREDIAQRLGLSETSVQVWFQNRRAKWRKRENTKKGPGRPAHNAYPLTCSGEPISPTELDRRKAEIQEKRRARQTQRLLHQVSRLFLLLKNHHLCYIIYLNQIEVSRRSSSMPYKLF</sequence>
<keyword evidence="3" id="KW-0221">Differentiation</keyword>
<dbReference type="SMART" id="SM00389">
    <property type="entry name" value="HOX"/>
    <property type="match status" value="1"/>
</dbReference>
<dbReference type="PROSITE" id="PS50071">
    <property type="entry name" value="HOMEOBOX_2"/>
    <property type="match status" value="1"/>
</dbReference>
<evidence type="ECO:0000256" key="7">
    <source>
        <dbReference type="ARBA" id="ARBA00023155"/>
    </source>
</evidence>
<evidence type="ECO:0000256" key="10">
    <source>
        <dbReference type="ARBA" id="ARBA00038351"/>
    </source>
</evidence>
<dbReference type="Gene3D" id="1.10.10.60">
    <property type="entry name" value="Homeodomain-like"/>
    <property type="match status" value="1"/>
</dbReference>
<keyword evidence="8" id="KW-0804">Transcription</keyword>
<dbReference type="InterPro" id="IPR001356">
    <property type="entry name" value="HD"/>
</dbReference>
<dbReference type="GO" id="GO:0005634">
    <property type="term" value="C:nucleus"/>
    <property type="evidence" value="ECO:0007669"/>
    <property type="project" value="UniProtKB-SubCell"/>
</dbReference>
<dbReference type="Proteomes" id="UP000281553">
    <property type="component" value="Unassembled WGS sequence"/>
</dbReference>
<evidence type="ECO:0000313" key="15">
    <source>
        <dbReference type="EMBL" id="VDN09597.1"/>
    </source>
</evidence>
<dbReference type="GO" id="GO:0000981">
    <property type="term" value="F:DNA-binding transcription factor activity, RNA polymerase II-specific"/>
    <property type="evidence" value="ECO:0007669"/>
    <property type="project" value="InterPro"/>
</dbReference>
<gene>
    <name evidence="15" type="ORF">DILT_LOCUS5428</name>
</gene>
<dbReference type="PANTHER" id="PTHR46799">
    <property type="entry name" value="HOMEOBOX PROTEIN UNC-4 HOMOLOG"/>
    <property type="match status" value="1"/>
</dbReference>
<keyword evidence="5" id="KW-0805">Transcription regulation</keyword>
<comment type="similarity">
    <text evidence="10">Belongs to the paired homeobox family. Unc-4 subfamily.</text>
</comment>
<keyword evidence="9 11" id="KW-0539">Nucleus</keyword>
<feature type="domain" description="Homeobox" evidence="14">
    <location>
        <begin position="53"/>
        <end position="113"/>
    </location>
</feature>
<feature type="non-terminal residue" evidence="15">
    <location>
        <position position="1"/>
    </location>
</feature>
<evidence type="ECO:0000259" key="14">
    <source>
        <dbReference type="PROSITE" id="PS50071"/>
    </source>
</evidence>
<dbReference type="PANTHER" id="PTHR46799:SF1">
    <property type="entry name" value="HOMEOBOX PROTEIN UNC-4 HOMOLOG"/>
    <property type="match status" value="1"/>
</dbReference>
<evidence type="ECO:0000256" key="9">
    <source>
        <dbReference type="ARBA" id="ARBA00023242"/>
    </source>
</evidence>
<keyword evidence="2" id="KW-0217">Developmental protein</keyword>
<accession>A0A3P7LCH9</accession>
<evidence type="ECO:0000256" key="11">
    <source>
        <dbReference type="PROSITE-ProRule" id="PRU00108"/>
    </source>
</evidence>
<dbReference type="Pfam" id="PF00046">
    <property type="entry name" value="Homeodomain"/>
    <property type="match status" value="1"/>
</dbReference>
<dbReference type="InterPro" id="IPR017970">
    <property type="entry name" value="Homeobox_CS"/>
</dbReference>
<keyword evidence="6 11" id="KW-0238">DNA-binding</keyword>
<feature type="DNA-binding region" description="Homeobox" evidence="11">
    <location>
        <begin position="55"/>
        <end position="114"/>
    </location>
</feature>
<dbReference type="PROSITE" id="PS00027">
    <property type="entry name" value="HOMEOBOX_1"/>
    <property type="match status" value="1"/>
</dbReference>
<evidence type="ECO:0000256" key="12">
    <source>
        <dbReference type="RuleBase" id="RU000682"/>
    </source>
</evidence>
<dbReference type="OrthoDB" id="6159439at2759"/>
<evidence type="ECO:0000313" key="16">
    <source>
        <dbReference type="Proteomes" id="UP000281553"/>
    </source>
</evidence>
<dbReference type="InterPro" id="IPR009057">
    <property type="entry name" value="Homeodomain-like_sf"/>
</dbReference>
<dbReference type="FunFam" id="1.10.10.60:FF:000679">
    <property type="entry name" value="Homeobox protein aristaless"/>
    <property type="match status" value="1"/>
</dbReference>
<keyword evidence="4" id="KW-0524">Neurogenesis</keyword>
<evidence type="ECO:0000256" key="8">
    <source>
        <dbReference type="ARBA" id="ARBA00023163"/>
    </source>
</evidence>
<reference evidence="15 16" key="1">
    <citation type="submission" date="2018-11" db="EMBL/GenBank/DDBJ databases">
        <authorList>
            <consortium name="Pathogen Informatics"/>
        </authorList>
    </citation>
    <scope>NUCLEOTIDE SEQUENCE [LARGE SCALE GENOMIC DNA]</scope>
</reference>
<dbReference type="EMBL" id="UYRU01047388">
    <property type="protein sequence ID" value="VDN09597.1"/>
    <property type="molecule type" value="Genomic_DNA"/>
</dbReference>
<protein>
    <recommendedName>
        <fullName evidence="14">Homeobox domain-containing protein</fullName>
    </recommendedName>
</protein>
<evidence type="ECO:0000256" key="2">
    <source>
        <dbReference type="ARBA" id="ARBA00022473"/>
    </source>
</evidence>
<dbReference type="CDD" id="cd00086">
    <property type="entry name" value="homeodomain"/>
    <property type="match status" value="1"/>
</dbReference>
<feature type="region of interest" description="Disordered" evidence="13">
    <location>
        <begin position="110"/>
        <end position="135"/>
    </location>
</feature>
<evidence type="ECO:0000256" key="3">
    <source>
        <dbReference type="ARBA" id="ARBA00022782"/>
    </source>
</evidence>
<dbReference type="GO" id="GO:0030154">
    <property type="term" value="P:cell differentiation"/>
    <property type="evidence" value="ECO:0007669"/>
    <property type="project" value="UniProtKB-KW"/>
</dbReference>
<dbReference type="InterPro" id="IPR000047">
    <property type="entry name" value="HTH_motif"/>
</dbReference>
<dbReference type="PRINTS" id="PR00031">
    <property type="entry name" value="HTHREPRESSR"/>
</dbReference>
<evidence type="ECO:0000256" key="13">
    <source>
        <dbReference type="SAM" id="MobiDB-lite"/>
    </source>
</evidence>
<name>A0A3P7LCH9_DIBLA</name>
<dbReference type="SUPFAM" id="SSF46689">
    <property type="entry name" value="Homeodomain-like"/>
    <property type="match status" value="1"/>
</dbReference>
<proteinExistence type="inferred from homology"/>
<dbReference type="AlphaFoldDB" id="A0A3P7LCH9"/>